<reference evidence="3" key="1">
    <citation type="submission" date="2016-06" db="EMBL/GenBank/DDBJ databases">
        <title>Parallel loss of symbiosis genes in relatives of nitrogen-fixing non-legume Parasponia.</title>
        <authorList>
            <person name="Van Velzen R."/>
            <person name="Holmer R."/>
            <person name="Bu F."/>
            <person name="Rutten L."/>
            <person name="Van Zeijl A."/>
            <person name="Liu W."/>
            <person name="Santuari L."/>
            <person name="Cao Q."/>
            <person name="Sharma T."/>
            <person name="Shen D."/>
            <person name="Roswanjaya Y."/>
            <person name="Wardhani T."/>
            <person name="Kalhor M.S."/>
            <person name="Jansen J."/>
            <person name="Van den Hoogen J."/>
            <person name="Gungor B."/>
            <person name="Hartog M."/>
            <person name="Hontelez J."/>
            <person name="Verver J."/>
            <person name="Yang W.-C."/>
            <person name="Schijlen E."/>
            <person name="Repin R."/>
            <person name="Schilthuizen M."/>
            <person name="Schranz E."/>
            <person name="Heidstra R."/>
            <person name="Miyata K."/>
            <person name="Fedorova E."/>
            <person name="Kohlen W."/>
            <person name="Bisseling T."/>
            <person name="Smit S."/>
            <person name="Geurts R."/>
        </authorList>
    </citation>
    <scope>NUCLEOTIDE SEQUENCE [LARGE SCALE GENOMIC DNA]</scope>
    <source>
        <strain evidence="3">cv. RG33-2</strain>
    </source>
</reference>
<dbReference type="EMBL" id="JXTC01000766">
    <property type="protein sequence ID" value="PON38039.1"/>
    <property type="molecule type" value="Genomic_DNA"/>
</dbReference>
<gene>
    <name evidence="2" type="ORF">TorRG33x02_345980</name>
</gene>
<keyword evidence="3" id="KW-1185">Reference proteome</keyword>
<dbReference type="OrthoDB" id="10447087at2759"/>
<dbReference type="Proteomes" id="UP000237000">
    <property type="component" value="Unassembled WGS sequence"/>
</dbReference>
<organism evidence="2 3">
    <name type="scientific">Trema orientale</name>
    <name type="common">Charcoal tree</name>
    <name type="synonym">Celtis orientalis</name>
    <dbReference type="NCBI Taxonomy" id="63057"/>
    <lineage>
        <taxon>Eukaryota</taxon>
        <taxon>Viridiplantae</taxon>
        <taxon>Streptophyta</taxon>
        <taxon>Embryophyta</taxon>
        <taxon>Tracheophyta</taxon>
        <taxon>Spermatophyta</taxon>
        <taxon>Magnoliopsida</taxon>
        <taxon>eudicotyledons</taxon>
        <taxon>Gunneridae</taxon>
        <taxon>Pentapetalae</taxon>
        <taxon>rosids</taxon>
        <taxon>fabids</taxon>
        <taxon>Rosales</taxon>
        <taxon>Cannabaceae</taxon>
        <taxon>Trema</taxon>
    </lineage>
</organism>
<evidence type="ECO:0000313" key="3">
    <source>
        <dbReference type="Proteomes" id="UP000237000"/>
    </source>
</evidence>
<comment type="caution">
    <text evidence="2">The sequence shown here is derived from an EMBL/GenBank/DDBJ whole genome shotgun (WGS) entry which is preliminary data.</text>
</comment>
<dbReference type="AlphaFoldDB" id="A0A2P5ANC0"/>
<evidence type="ECO:0000256" key="1">
    <source>
        <dbReference type="SAM" id="MobiDB-lite"/>
    </source>
</evidence>
<sequence length="115" mass="13200">MAAVEPSYHGGDGDTDPPRCPTRVLQRCKSDFFEYKDLDDDCDDLAHVRDGILRIAADIYSNWKSDLNEHFRLIGGDKNAFHLVKPRSKVPNEMDAATWGRCYDLFDYPEFRVSV</sequence>
<feature type="region of interest" description="Disordered" evidence="1">
    <location>
        <begin position="1"/>
        <end position="20"/>
    </location>
</feature>
<accession>A0A2P5ANC0</accession>
<proteinExistence type="predicted"/>
<evidence type="ECO:0000313" key="2">
    <source>
        <dbReference type="EMBL" id="PON38039.1"/>
    </source>
</evidence>
<protein>
    <submittedName>
        <fullName evidence="2">Uncharacterized protein</fullName>
    </submittedName>
</protein>
<name>A0A2P5ANC0_TREOI</name>
<dbReference type="InParanoid" id="A0A2P5ANC0"/>